<feature type="region of interest" description="Disordered" evidence="1">
    <location>
        <begin position="589"/>
        <end position="608"/>
    </location>
</feature>
<accession>A0A8S3S831</accession>
<sequence length="608" mass="71139">MDENLRSPLCDITNVLKLKKVSCRKRLVDGTPKNYSYDRKVRKTIEFHFDSTQQKEEFDRKFDQAKKTLKVKSNTELFNCLMDLNRMASKSSEKMETGQEKQETVDSFSSISDHKEKPDMNINPNELFVCTYSQIQELLKIRNQYQNLEIVNYEKCGHVARLTLLSQDLYQRYLFWSSSPNLHGDYYVNHKIYHAYMCSGVLKIQYERFSDFSGLGIPSKRFRNKIAEIYGESVKYYRDMSIIDAIAEEKSKTIPFDNVENVQMNCNSVDIMTDARHACRKNSFNSDITALGQKTHKVLSYQHVTKRLERCSQKHELYGTKKIYEDLESKTVNVRCHSHDRNSSISSFIEKDKPNVIDCLDTWHAGKEVRKAITKVAKGAKKNHGVLWHRELADKVAGVKTHTYWAMKNCEGSTQRFIASLDNIVNHYKNDHQWCHPTSRCKTEPHYTLSRTMIRDDIAAGLLRKAIKSLYMYKKPGKYIHCLNTHYIESFHNTLLLYVDKRVHYGEKTYEIRTGLGILDWNEHVDRPVSSEKVFRRAAQTRNRAPERVLKPKTYLFVRNLWDIYCNFLTGDIQPFNICDTIQENNVEDDSILQESEDSENDESDDDI</sequence>
<protein>
    <submittedName>
        <fullName evidence="2">Uncharacterized protein</fullName>
    </submittedName>
</protein>
<evidence type="ECO:0000313" key="2">
    <source>
        <dbReference type="EMBL" id="CAG2217892.1"/>
    </source>
</evidence>
<feature type="compositionally biased region" description="Basic and acidic residues" evidence="1">
    <location>
        <begin position="91"/>
        <end position="104"/>
    </location>
</feature>
<proteinExistence type="predicted"/>
<evidence type="ECO:0000313" key="3">
    <source>
        <dbReference type="Proteomes" id="UP000683360"/>
    </source>
</evidence>
<dbReference type="EMBL" id="CAJPWZ010001580">
    <property type="protein sequence ID" value="CAG2217892.1"/>
    <property type="molecule type" value="Genomic_DNA"/>
</dbReference>
<dbReference type="Proteomes" id="UP000683360">
    <property type="component" value="Unassembled WGS sequence"/>
</dbReference>
<dbReference type="AlphaFoldDB" id="A0A8S3S831"/>
<reference evidence="2" key="1">
    <citation type="submission" date="2021-03" db="EMBL/GenBank/DDBJ databases">
        <authorList>
            <person name="Bekaert M."/>
        </authorList>
    </citation>
    <scope>NUCLEOTIDE SEQUENCE</scope>
</reference>
<name>A0A8S3S831_MYTED</name>
<dbReference type="PANTHER" id="PTHR31751">
    <property type="entry name" value="SI:CH211-108C17.2-RELATED-RELATED"/>
    <property type="match status" value="1"/>
</dbReference>
<gene>
    <name evidence="2" type="ORF">MEDL_31565</name>
</gene>
<feature type="region of interest" description="Disordered" evidence="1">
    <location>
        <begin position="91"/>
        <end position="116"/>
    </location>
</feature>
<keyword evidence="3" id="KW-1185">Reference proteome</keyword>
<organism evidence="2 3">
    <name type="scientific">Mytilus edulis</name>
    <name type="common">Blue mussel</name>
    <dbReference type="NCBI Taxonomy" id="6550"/>
    <lineage>
        <taxon>Eukaryota</taxon>
        <taxon>Metazoa</taxon>
        <taxon>Spiralia</taxon>
        <taxon>Lophotrochozoa</taxon>
        <taxon>Mollusca</taxon>
        <taxon>Bivalvia</taxon>
        <taxon>Autobranchia</taxon>
        <taxon>Pteriomorphia</taxon>
        <taxon>Mytilida</taxon>
        <taxon>Mytiloidea</taxon>
        <taxon>Mytilidae</taxon>
        <taxon>Mytilinae</taxon>
        <taxon>Mytilus</taxon>
    </lineage>
</organism>
<dbReference type="OrthoDB" id="10311592at2759"/>
<evidence type="ECO:0000256" key="1">
    <source>
        <dbReference type="SAM" id="MobiDB-lite"/>
    </source>
</evidence>
<comment type="caution">
    <text evidence="2">The sequence shown here is derived from an EMBL/GenBank/DDBJ whole genome shotgun (WGS) entry which is preliminary data.</text>
</comment>